<proteinExistence type="predicted"/>
<evidence type="ECO:0000313" key="2">
    <source>
        <dbReference type="EMBL" id="JAH26963.1"/>
    </source>
</evidence>
<evidence type="ECO:0000256" key="1">
    <source>
        <dbReference type="SAM" id="Phobius"/>
    </source>
</evidence>
<organism evidence="2">
    <name type="scientific">Anguilla anguilla</name>
    <name type="common">European freshwater eel</name>
    <name type="synonym">Muraena anguilla</name>
    <dbReference type="NCBI Taxonomy" id="7936"/>
    <lineage>
        <taxon>Eukaryota</taxon>
        <taxon>Metazoa</taxon>
        <taxon>Chordata</taxon>
        <taxon>Craniata</taxon>
        <taxon>Vertebrata</taxon>
        <taxon>Euteleostomi</taxon>
        <taxon>Actinopterygii</taxon>
        <taxon>Neopterygii</taxon>
        <taxon>Teleostei</taxon>
        <taxon>Anguilliformes</taxon>
        <taxon>Anguillidae</taxon>
        <taxon>Anguilla</taxon>
    </lineage>
</organism>
<name>A0A0E9RF48_ANGAN</name>
<dbReference type="EMBL" id="GBXM01081614">
    <property type="protein sequence ID" value="JAH26963.1"/>
    <property type="molecule type" value="Transcribed_RNA"/>
</dbReference>
<reference evidence="2" key="2">
    <citation type="journal article" date="2015" name="Fish Shellfish Immunol.">
        <title>Early steps in the European eel (Anguilla anguilla)-Vibrio vulnificus interaction in the gills: Role of the RtxA13 toxin.</title>
        <authorList>
            <person name="Callol A."/>
            <person name="Pajuelo D."/>
            <person name="Ebbesson L."/>
            <person name="Teles M."/>
            <person name="MacKenzie S."/>
            <person name="Amaro C."/>
        </authorList>
    </citation>
    <scope>NUCLEOTIDE SEQUENCE</scope>
</reference>
<sequence length="35" mass="4069">MTLGNLTSKKPLEHILNICFSALFFHLSFILRYIS</sequence>
<reference evidence="2" key="1">
    <citation type="submission" date="2014-11" db="EMBL/GenBank/DDBJ databases">
        <authorList>
            <person name="Amaro Gonzalez C."/>
        </authorList>
    </citation>
    <scope>NUCLEOTIDE SEQUENCE</scope>
</reference>
<keyword evidence="1" id="KW-0812">Transmembrane</keyword>
<keyword evidence="1" id="KW-1133">Transmembrane helix</keyword>
<accession>A0A0E9RF48</accession>
<keyword evidence="1" id="KW-0472">Membrane</keyword>
<dbReference type="AlphaFoldDB" id="A0A0E9RF48"/>
<feature type="transmembrane region" description="Helical" evidence="1">
    <location>
        <begin position="15"/>
        <end position="34"/>
    </location>
</feature>
<protein>
    <submittedName>
        <fullName evidence="2">Uncharacterized protein</fullName>
    </submittedName>
</protein>